<dbReference type="Pfam" id="PF00382">
    <property type="entry name" value="TFIIB"/>
    <property type="match status" value="2"/>
</dbReference>
<organism evidence="9">
    <name type="scientific">Chloropicon laureae</name>
    <dbReference type="NCBI Taxonomy" id="464258"/>
    <lineage>
        <taxon>Eukaryota</taxon>
        <taxon>Viridiplantae</taxon>
        <taxon>Chlorophyta</taxon>
        <taxon>Chloropicophyceae</taxon>
        <taxon>Chloropicales</taxon>
        <taxon>Chloropicaceae</taxon>
        <taxon>Chloropicon</taxon>
    </lineage>
</organism>
<feature type="region of interest" description="Disordered" evidence="7">
    <location>
        <begin position="1"/>
        <end position="24"/>
    </location>
</feature>
<dbReference type="InterPro" id="IPR013150">
    <property type="entry name" value="TFIIB_cyclin"/>
</dbReference>
<dbReference type="InterPro" id="IPR000812">
    <property type="entry name" value="TFIIB"/>
</dbReference>
<accession>A0A7S2YV14</accession>
<evidence type="ECO:0000256" key="3">
    <source>
        <dbReference type="ARBA" id="ARBA00023015"/>
    </source>
</evidence>
<evidence type="ECO:0000256" key="6">
    <source>
        <dbReference type="PROSITE-ProRule" id="PRU00469"/>
    </source>
</evidence>
<dbReference type="GO" id="GO:0070897">
    <property type="term" value="P:transcription preinitiation complex assembly"/>
    <property type="evidence" value="ECO:0007669"/>
    <property type="project" value="InterPro"/>
</dbReference>
<dbReference type="InterPro" id="IPR036915">
    <property type="entry name" value="Cyclin-like_sf"/>
</dbReference>
<dbReference type="SUPFAM" id="SSF47954">
    <property type="entry name" value="Cyclin-like"/>
    <property type="match status" value="2"/>
</dbReference>
<dbReference type="Gene3D" id="1.10.472.10">
    <property type="entry name" value="Cyclin-like"/>
    <property type="match status" value="1"/>
</dbReference>
<dbReference type="Gene3D" id="1.10.472.170">
    <property type="match status" value="1"/>
</dbReference>
<dbReference type="EMBL" id="HBHU01000751">
    <property type="protein sequence ID" value="CAE0007760.1"/>
    <property type="molecule type" value="Transcribed_RNA"/>
</dbReference>
<dbReference type="Pfam" id="PF08271">
    <property type="entry name" value="Zn_Ribbon_TF"/>
    <property type="match status" value="1"/>
</dbReference>
<keyword evidence="2" id="KW-0677">Repeat</keyword>
<dbReference type="AlphaFoldDB" id="A0A7S2YV14"/>
<dbReference type="GO" id="GO:0005634">
    <property type="term" value="C:nucleus"/>
    <property type="evidence" value="ECO:0007669"/>
    <property type="project" value="TreeGrafter"/>
</dbReference>
<dbReference type="PANTHER" id="PTHR11618">
    <property type="entry name" value="TRANSCRIPTION INITIATION FACTOR IIB-RELATED"/>
    <property type="match status" value="1"/>
</dbReference>
<evidence type="ECO:0000256" key="4">
    <source>
        <dbReference type="ARBA" id="ARBA00023163"/>
    </source>
</evidence>
<keyword evidence="6" id="KW-0479">Metal-binding</keyword>
<evidence type="ECO:0000256" key="2">
    <source>
        <dbReference type="ARBA" id="ARBA00022737"/>
    </source>
</evidence>
<evidence type="ECO:0000259" key="8">
    <source>
        <dbReference type="PROSITE" id="PS51134"/>
    </source>
</evidence>
<protein>
    <recommendedName>
        <fullName evidence="5">General transcription factor TFIIB</fullName>
    </recommendedName>
</protein>
<reference evidence="9" key="1">
    <citation type="submission" date="2021-01" db="EMBL/GenBank/DDBJ databases">
        <authorList>
            <person name="Corre E."/>
            <person name="Pelletier E."/>
            <person name="Niang G."/>
            <person name="Scheremetjew M."/>
            <person name="Finn R."/>
            <person name="Kale V."/>
            <person name="Holt S."/>
            <person name="Cochrane G."/>
            <person name="Meng A."/>
            <person name="Brown T."/>
            <person name="Cohen L."/>
        </authorList>
    </citation>
    <scope>NUCLEOTIDE SEQUENCE</scope>
    <source>
        <strain evidence="9">RCC856</strain>
    </source>
</reference>
<comment type="similarity">
    <text evidence="1">Belongs to the TFIIB family.</text>
</comment>
<dbReference type="GO" id="GO:0008270">
    <property type="term" value="F:zinc ion binding"/>
    <property type="evidence" value="ECO:0007669"/>
    <property type="project" value="UniProtKB-KW"/>
</dbReference>
<sequence>MRPPGQHGLALAGAGSSSASQRRKKLKNRVESVCADCGNDVFIDDTASGDSICKECGLVREGHRVDERAEWRTFDEDKGSKERAGGPVNPLLDDGGLSNSTSIQLQPGLQHLARVQAMLKDPNKKLKQGFSVIGDMCGTLKLGNMVRDRACELYKDSMQHLKERKVHEACAACIYVACRIEKCPRTFKEITAASRDTHMVIIMRCFKTIVNKLGIQQSSLDTVKPSDYIDRFCSSLRMSKLGLRLAQHLAQLTSDKTNQAVWDGKSPISIAAGIIVLVSEVSREDAGLTIQTISSHTGASTSAIRSAWAVLEKEKAGLIPDWFKKEEDAKG</sequence>
<keyword evidence="6" id="KW-0863">Zinc-finger</keyword>
<dbReference type="SUPFAM" id="SSF57783">
    <property type="entry name" value="Zinc beta-ribbon"/>
    <property type="match status" value="1"/>
</dbReference>
<evidence type="ECO:0000256" key="7">
    <source>
        <dbReference type="SAM" id="MobiDB-lite"/>
    </source>
</evidence>
<dbReference type="InterPro" id="IPR013763">
    <property type="entry name" value="Cyclin-like_dom"/>
</dbReference>
<dbReference type="GO" id="GO:0097550">
    <property type="term" value="C:transcription preinitiation complex"/>
    <property type="evidence" value="ECO:0007669"/>
    <property type="project" value="TreeGrafter"/>
</dbReference>
<dbReference type="SMART" id="SM00385">
    <property type="entry name" value="CYCLIN"/>
    <property type="match status" value="2"/>
</dbReference>
<proteinExistence type="inferred from homology"/>
<evidence type="ECO:0000256" key="5">
    <source>
        <dbReference type="ARBA" id="ARBA00031706"/>
    </source>
</evidence>
<dbReference type="PRINTS" id="PR00685">
    <property type="entry name" value="TIFACTORIIB"/>
</dbReference>
<dbReference type="InterPro" id="IPR013137">
    <property type="entry name" value="Znf_TFIIB"/>
</dbReference>
<keyword evidence="6" id="KW-0862">Zinc</keyword>
<dbReference type="PANTHER" id="PTHR11618:SF13">
    <property type="entry name" value="TRANSCRIPTION INITIATION FACTOR IIB"/>
    <property type="match status" value="1"/>
</dbReference>
<name>A0A7S2YV14_9CHLO</name>
<evidence type="ECO:0000256" key="1">
    <source>
        <dbReference type="ARBA" id="ARBA00010857"/>
    </source>
</evidence>
<keyword evidence="3" id="KW-0805">Transcription regulation</keyword>
<feature type="domain" description="TFIIB-type" evidence="8">
    <location>
        <begin position="30"/>
        <end position="61"/>
    </location>
</feature>
<dbReference type="PROSITE" id="PS51134">
    <property type="entry name" value="ZF_TFIIB"/>
    <property type="match status" value="1"/>
</dbReference>
<dbReference type="GO" id="GO:0017025">
    <property type="term" value="F:TBP-class protein binding"/>
    <property type="evidence" value="ECO:0007669"/>
    <property type="project" value="InterPro"/>
</dbReference>
<feature type="compositionally biased region" description="Low complexity" evidence="7">
    <location>
        <begin position="8"/>
        <end position="20"/>
    </location>
</feature>
<keyword evidence="4" id="KW-0804">Transcription</keyword>
<gene>
    <name evidence="9" type="ORF">CLAU1311_LOCUS464</name>
</gene>
<evidence type="ECO:0000313" key="9">
    <source>
        <dbReference type="EMBL" id="CAE0007760.1"/>
    </source>
</evidence>